<reference evidence="3" key="1">
    <citation type="journal article" date="2019" name="Int. J. Syst. Evol. Microbiol.">
        <title>The Global Catalogue of Microorganisms (GCM) 10K type strain sequencing project: providing services to taxonomists for standard genome sequencing and annotation.</title>
        <authorList>
            <consortium name="The Broad Institute Genomics Platform"/>
            <consortium name="The Broad Institute Genome Sequencing Center for Infectious Disease"/>
            <person name="Wu L."/>
            <person name="Ma J."/>
        </authorList>
    </citation>
    <scope>NUCLEOTIDE SEQUENCE [LARGE SCALE GENOMIC DNA]</scope>
    <source>
        <strain evidence="3">JCM 3106</strain>
    </source>
</reference>
<dbReference type="SMART" id="SM01236">
    <property type="entry name" value="Haem_oxygenase_2"/>
    <property type="match status" value="1"/>
</dbReference>
<dbReference type="RefSeq" id="WP_344899482.1">
    <property type="nucleotide sequence ID" value="NZ_BAAAWD010000014.1"/>
</dbReference>
<evidence type="ECO:0000313" key="3">
    <source>
        <dbReference type="Proteomes" id="UP001499930"/>
    </source>
</evidence>
<dbReference type="SUPFAM" id="SSF48613">
    <property type="entry name" value="Heme oxygenase-like"/>
    <property type="match status" value="1"/>
</dbReference>
<accession>A0ABP6KUN4</accession>
<sequence>MNDPSRDADTLAPGHGPAAPGPGLSGFSELSELSGLPGLPGTSDPRTAAGPSKAPRPPAAPAGTAPAGTDPADPSPPVLAPELPAARGPITTLLFERLVRPPHRFGLFSLPLMSFPARFAGPVLADEDVQLALFVCYELHYQGFWGVDERWEWNPSLLEVREILETRFEEGLARAVSCPPAPRPGDTRRALVELVAAAEGPDLSVFLQRQADLAQFREFVAHRSIYHLKEADPHTWGIPRLRGRSKAALVEIQMDEYGGGRPGRMHSELFRTTMRGLGMDDSYGAYLGRVPAITLAISNAMSLFGLHRRHLGALLGHLAAFEMTSSIPNACYSRGVRRLGGDEETSRFYDEHVQADAVHEQVAAHDMCGGFVAQHPSRAGDVLYGAACGLALDRLFAEHVTGSWSRGLSSLREAGTTIGP</sequence>
<feature type="compositionally biased region" description="Low complexity" evidence="1">
    <location>
        <begin position="12"/>
        <end position="53"/>
    </location>
</feature>
<dbReference type="InterPro" id="IPR016084">
    <property type="entry name" value="Haem_Oase-like_multi-hlx"/>
</dbReference>
<dbReference type="Gene3D" id="1.20.910.10">
    <property type="entry name" value="Heme oxygenase-like"/>
    <property type="match status" value="1"/>
</dbReference>
<feature type="region of interest" description="Disordered" evidence="1">
    <location>
        <begin position="1"/>
        <end position="83"/>
    </location>
</feature>
<comment type="caution">
    <text evidence="2">The sequence shown here is derived from an EMBL/GenBank/DDBJ whole genome shotgun (WGS) entry which is preliminary data.</text>
</comment>
<proteinExistence type="predicted"/>
<dbReference type="EMBL" id="BAAAWD010000014">
    <property type="protein sequence ID" value="GAA3020058.1"/>
    <property type="molecule type" value="Genomic_DNA"/>
</dbReference>
<dbReference type="Pfam" id="PF14518">
    <property type="entry name" value="Haem_oxygenas_2"/>
    <property type="match status" value="1"/>
</dbReference>
<name>A0ABP6KUN4_9ACTN</name>
<evidence type="ECO:0000313" key="2">
    <source>
        <dbReference type="EMBL" id="GAA3020058.1"/>
    </source>
</evidence>
<feature type="compositionally biased region" description="Low complexity" evidence="1">
    <location>
        <begin position="61"/>
        <end position="72"/>
    </location>
</feature>
<keyword evidence="3" id="KW-1185">Reference proteome</keyword>
<gene>
    <name evidence="2" type="ORF">GCM10017559_50490</name>
</gene>
<dbReference type="Proteomes" id="UP001499930">
    <property type="component" value="Unassembled WGS sequence"/>
</dbReference>
<protein>
    <submittedName>
        <fullName evidence="2">Iron-containing redox enzyme family protein</fullName>
    </submittedName>
</protein>
<organism evidence="2 3">
    <name type="scientific">Streptosporangium longisporum</name>
    <dbReference type="NCBI Taxonomy" id="46187"/>
    <lineage>
        <taxon>Bacteria</taxon>
        <taxon>Bacillati</taxon>
        <taxon>Actinomycetota</taxon>
        <taxon>Actinomycetes</taxon>
        <taxon>Streptosporangiales</taxon>
        <taxon>Streptosporangiaceae</taxon>
        <taxon>Streptosporangium</taxon>
    </lineage>
</organism>
<evidence type="ECO:0000256" key="1">
    <source>
        <dbReference type="SAM" id="MobiDB-lite"/>
    </source>
</evidence>